<dbReference type="SUPFAM" id="SSF52096">
    <property type="entry name" value="ClpP/crotonase"/>
    <property type="match status" value="1"/>
</dbReference>
<feature type="region of interest" description="Disordered" evidence="6">
    <location>
        <begin position="499"/>
        <end position="555"/>
    </location>
</feature>
<feature type="domain" description="PDZ" evidence="8">
    <location>
        <begin position="191"/>
        <end position="250"/>
    </location>
</feature>
<feature type="region of interest" description="Disordered" evidence="6">
    <location>
        <begin position="1"/>
        <end position="83"/>
    </location>
</feature>
<evidence type="ECO:0000256" key="2">
    <source>
        <dbReference type="ARBA" id="ARBA00022670"/>
    </source>
</evidence>
<evidence type="ECO:0000256" key="3">
    <source>
        <dbReference type="ARBA" id="ARBA00022801"/>
    </source>
</evidence>
<dbReference type="SMART" id="SM00228">
    <property type="entry name" value="PDZ"/>
    <property type="match status" value="1"/>
</dbReference>
<protein>
    <submittedName>
        <fullName evidence="9">Carboxyl-terminal processing protease</fullName>
    </submittedName>
</protein>
<keyword evidence="7" id="KW-0812">Transmembrane</keyword>
<accession>A0A1I0FIF4</accession>
<dbReference type="NCBIfam" id="TIGR00225">
    <property type="entry name" value="prc"/>
    <property type="match status" value="1"/>
</dbReference>
<comment type="similarity">
    <text evidence="1 5">Belongs to the peptidase S41A family.</text>
</comment>
<dbReference type="GO" id="GO:0030288">
    <property type="term" value="C:outer membrane-bounded periplasmic space"/>
    <property type="evidence" value="ECO:0007669"/>
    <property type="project" value="TreeGrafter"/>
</dbReference>
<dbReference type="PANTHER" id="PTHR32060">
    <property type="entry name" value="TAIL-SPECIFIC PROTEASE"/>
    <property type="match status" value="1"/>
</dbReference>
<keyword evidence="4 5" id="KW-0720">Serine protease</keyword>
<evidence type="ECO:0000256" key="6">
    <source>
        <dbReference type="SAM" id="MobiDB-lite"/>
    </source>
</evidence>
<keyword evidence="7" id="KW-1133">Transmembrane helix</keyword>
<keyword evidence="2 5" id="KW-0645">Protease</keyword>
<dbReference type="CDD" id="cd06782">
    <property type="entry name" value="cpPDZ_CPP-like"/>
    <property type="match status" value="1"/>
</dbReference>
<evidence type="ECO:0000256" key="5">
    <source>
        <dbReference type="RuleBase" id="RU004404"/>
    </source>
</evidence>
<dbReference type="Gene3D" id="3.90.226.10">
    <property type="entry name" value="2-enoyl-CoA Hydratase, Chain A, domain 1"/>
    <property type="match status" value="1"/>
</dbReference>
<sequence>MEHLEDRNTDPVTGEQEAQNTAPVQECAEMPGRENAETAGQEETDMPGRENAETAGQEETDIPGRKNTETEGQTEPSGKKQKKKHPVIRGIVIGVCGTLCVLTAAVGVFVYNGYRRMKAQLSLAGQSAEGGKEGINLDNVRDKLSVLDYLVNNKFLFQENLDAQLQEDYLYYGYVASLGDPYSRYYSKADFRKMQESQNGEYVGIGATVTTNPNTGNVEVISLTPGGPAEKGGILPGDIFYKVDEEYVTGKDLDLLIIENIRGKEGTPLTVTVYRPSEKKYIPIAMTREKIVTETIKASMKDDIGLIRLTEFDEVTTGQFKNAVDTLLAQGANKLIFDLRNNPGGNLSAVLPCMDYILPDGGLMLKFKGLGDTHEEFRCEDGHEVSVPMAVLVNGNSASAAEAFSGALQDYGKAVLVGTKTFGKGIVQTTFPLGDGSAVNLTTQRYYTPKDQDIHGKGLTPDVECELAEGLIAGTQIPEAQDNQLQKAVEVVNQKAAEDALTERAAENSTAKTAGTQTEAEPSAESEAQETAGAQTEAEAEPVSEAGAKETTAAN</sequence>
<keyword evidence="3 5" id="KW-0378">Hydrolase</keyword>
<dbReference type="InterPro" id="IPR005151">
    <property type="entry name" value="Tail-specific_protease"/>
</dbReference>
<dbReference type="EMBL" id="FOIL01000025">
    <property type="protein sequence ID" value="SET57000.1"/>
    <property type="molecule type" value="Genomic_DNA"/>
</dbReference>
<dbReference type="Gene3D" id="2.30.42.10">
    <property type="match status" value="1"/>
</dbReference>
<dbReference type="CDD" id="cd07560">
    <property type="entry name" value="Peptidase_S41_CPP"/>
    <property type="match status" value="1"/>
</dbReference>
<dbReference type="InterPro" id="IPR036034">
    <property type="entry name" value="PDZ_sf"/>
</dbReference>
<evidence type="ECO:0000256" key="4">
    <source>
        <dbReference type="ARBA" id="ARBA00022825"/>
    </source>
</evidence>
<dbReference type="Proteomes" id="UP000199820">
    <property type="component" value="Unassembled WGS sequence"/>
</dbReference>
<keyword evidence="7" id="KW-0472">Membrane</keyword>
<dbReference type="InterPro" id="IPR041489">
    <property type="entry name" value="PDZ_6"/>
</dbReference>
<evidence type="ECO:0000256" key="7">
    <source>
        <dbReference type="SAM" id="Phobius"/>
    </source>
</evidence>
<dbReference type="GO" id="GO:0007165">
    <property type="term" value="P:signal transduction"/>
    <property type="evidence" value="ECO:0007669"/>
    <property type="project" value="TreeGrafter"/>
</dbReference>
<reference evidence="9 10" key="1">
    <citation type="submission" date="2016-10" db="EMBL/GenBank/DDBJ databases">
        <authorList>
            <person name="de Groot N.N."/>
        </authorList>
    </citation>
    <scope>NUCLEOTIDE SEQUENCE [LARGE SCALE GENOMIC DNA]</scope>
    <source>
        <strain evidence="9 10">KH1P1</strain>
    </source>
</reference>
<dbReference type="SMART" id="SM00245">
    <property type="entry name" value="TSPc"/>
    <property type="match status" value="1"/>
</dbReference>
<name>A0A1I0FIF4_9FIRM</name>
<dbReference type="GO" id="GO:0004175">
    <property type="term" value="F:endopeptidase activity"/>
    <property type="evidence" value="ECO:0007669"/>
    <property type="project" value="TreeGrafter"/>
</dbReference>
<evidence type="ECO:0000313" key="10">
    <source>
        <dbReference type="Proteomes" id="UP000199820"/>
    </source>
</evidence>
<evidence type="ECO:0000259" key="8">
    <source>
        <dbReference type="PROSITE" id="PS50106"/>
    </source>
</evidence>
<dbReference type="InterPro" id="IPR001478">
    <property type="entry name" value="PDZ"/>
</dbReference>
<feature type="transmembrane region" description="Helical" evidence="7">
    <location>
        <begin position="87"/>
        <end position="111"/>
    </location>
</feature>
<proteinExistence type="inferred from homology"/>
<dbReference type="PROSITE" id="PS50106">
    <property type="entry name" value="PDZ"/>
    <property type="match status" value="1"/>
</dbReference>
<organism evidence="9 10">
    <name type="scientific">[Clostridium] aminophilum</name>
    <dbReference type="NCBI Taxonomy" id="1526"/>
    <lineage>
        <taxon>Bacteria</taxon>
        <taxon>Bacillati</taxon>
        <taxon>Bacillota</taxon>
        <taxon>Clostridia</taxon>
        <taxon>Lachnospirales</taxon>
        <taxon>Lachnospiraceae</taxon>
    </lineage>
</organism>
<dbReference type="GO" id="GO:0008236">
    <property type="term" value="F:serine-type peptidase activity"/>
    <property type="evidence" value="ECO:0007669"/>
    <property type="project" value="UniProtKB-KW"/>
</dbReference>
<dbReference type="AlphaFoldDB" id="A0A1I0FIF4"/>
<dbReference type="Pfam" id="PF17820">
    <property type="entry name" value="PDZ_6"/>
    <property type="match status" value="1"/>
</dbReference>
<dbReference type="InterPro" id="IPR004447">
    <property type="entry name" value="Peptidase_S41A"/>
</dbReference>
<gene>
    <name evidence="9" type="ORF">SAMN04487771_102526</name>
</gene>
<evidence type="ECO:0000313" key="9">
    <source>
        <dbReference type="EMBL" id="SET57000.1"/>
    </source>
</evidence>
<dbReference type="Pfam" id="PF03572">
    <property type="entry name" value="Peptidase_S41"/>
    <property type="match status" value="1"/>
</dbReference>
<dbReference type="OrthoDB" id="9812068at2"/>
<dbReference type="GO" id="GO:0006508">
    <property type="term" value="P:proteolysis"/>
    <property type="evidence" value="ECO:0007669"/>
    <property type="project" value="UniProtKB-KW"/>
</dbReference>
<dbReference type="Gene3D" id="3.30.750.44">
    <property type="match status" value="1"/>
</dbReference>
<dbReference type="SUPFAM" id="SSF50156">
    <property type="entry name" value="PDZ domain-like"/>
    <property type="match status" value="1"/>
</dbReference>
<keyword evidence="10" id="KW-1185">Reference proteome</keyword>
<evidence type="ECO:0000256" key="1">
    <source>
        <dbReference type="ARBA" id="ARBA00009179"/>
    </source>
</evidence>
<dbReference type="PANTHER" id="PTHR32060:SF30">
    <property type="entry name" value="CARBOXY-TERMINAL PROCESSING PROTEASE CTPA"/>
    <property type="match status" value="1"/>
</dbReference>
<dbReference type="InterPro" id="IPR029045">
    <property type="entry name" value="ClpP/crotonase-like_dom_sf"/>
</dbReference>